<dbReference type="SMART" id="SM00530">
    <property type="entry name" value="HTH_XRE"/>
    <property type="match status" value="1"/>
</dbReference>
<evidence type="ECO:0000313" key="5">
    <source>
        <dbReference type="EMBL" id="ANW00410.1"/>
    </source>
</evidence>
<dbReference type="CDD" id="cd00093">
    <property type="entry name" value="HTH_XRE"/>
    <property type="match status" value="1"/>
</dbReference>
<dbReference type="KEGG" id="bic:LMTR13_09780"/>
<dbReference type="PANTHER" id="PTHR46797">
    <property type="entry name" value="HTH-TYPE TRANSCRIPTIONAL REGULATOR"/>
    <property type="match status" value="1"/>
</dbReference>
<dbReference type="STRING" id="1274631.LMTR13_09780"/>
<evidence type="ECO:0000256" key="3">
    <source>
        <dbReference type="ARBA" id="ARBA00023163"/>
    </source>
</evidence>
<dbReference type="GO" id="GO:0005829">
    <property type="term" value="C:cytosol"/>
    <property type="evidence" value="ECO:0007669"/>
    <property type="project" value="TreeGrafter"/>
</dbReference>
<dbReference type="EMBL" id="CP016428">
    <property type="protein sequence ID" value="ANW00410.1"/>
    <property type="molecule type" value="Genomic_DNA"/>
</dbReference>
<evidence type="ECO:0000259" key="4">
    <source>
        <dbReference type="PROSITE" id="PS50943"/>
    </source>
</evidence>
<dbReference type="GO" id="GO:0003677">
    <property type="term" value="F:DNA binding"/>
    <property type="evidence" value="ECO:0007669"/>
    <property type="project" value="UniProtKB-KW"/>
</dbReference>
<dbReference type="Pfam" id="PF01381">
    <property type="entry name" value="HTH_3"/>
    <property type="match status" value="1"/>
</dbReference>
<dbReference type="Proteomes" id="UP000092839">
    <property type="component" value="Chromosome"/>
</dbReference>
<keyword evidence="3" id="KW-0804">Transcription</keyword>
<dbReference type="OrthoDB" id="9815697at2"/>
<dbReference type="InterPro" id="IPR010982">
    <property type="entry name" value="Lambda_DNA-bd_dom_sf"/>
</dbReference>
<keyword evidence="6" id="KW-1185">Reference proteome</keyword>
<reference evidence="5 6" key="1">
    <citation type="submission" date="2016-07" db="EMBL/GenBank/DDBJ databases">
        <title>Complete genome sequence of Bradyrhizobium icense LMTR 13T, a potential inoculant strain isolated from lima bean (Phaseolus lunatus) in Peru.</title>
        <authorList>
            <person name="Ormeno-Orrillo E."/>
            <person name="Duran D."/>
            <person name="Rogel M.A."/>
            <person name="Rey L."/>
            <person name="Imperial J."/>
            <person name="Ruiz-Argueso T."/>
            <person name="Martinez-Romero E."/>
        </authorList>
    </citation>
    <scope>NUCLEOTIDE SEQUENCE [LARGE SCALE GENOMIC DNA]</scope>
    <source>
        <strain evidence="5 6">LMTR 13</strain>
    </source>
</reference>
<proteinExistence type="predicted"/>
<dbReference type="PROSITE" id="PS50943">
    <property type="entry name" value="HTH_CROC1"/>
    <property type="match status" value="1"/>
</dbReference>
<evidence type="ECO:0000256" key="2">
    <source>
        <dbReference type="ARBA" id="ARBA00023125"/>
    </source>
</evidence>
<dbReference type="Gene3D" id="1.10.260.40">
    <property type="entry name" value="lambda repressor-like DNA-binding domains"/>
    <property type="match status" value="1"/>
</dbReference>
<dbReference type="InterPro" id="IPR050807">
    <property type="entry name" value="TransReg_Diox_bact_type"/>
</dbReference>
<dbReference type="PANTHER" id="PTHR46797:SF23">
    <property type="entry name" value="HTH-TYPE TRANSCRIPTIONAL REGULATOR SUTR"/>
    <property type="match status" value="1"/>
</dbReference>
<organism evidence="5 6">
    <name type="scientific">Bradyrhizobium icense</name>
    <dbReference type="NCBI Taxonomy" id="1274631"/>
    <lineage>
        <taxon>Bacteria</taxon>
        <taxon>Pseudomonadati</taxon>
        <taxon>Pseudomonadota</taxon>
        <taxon>Alphaproteobacteria</taxon>
        <taxon>Hyphomicrobiales</taxon>
        <taxon>Nitrobacteraceae</taxon>
        <taxon>Bradyrhizobium</taxon>
    </lineage>
</organism>
<feature type="domain" description="HTH cro/C1-type" evidence="4">
    <location>
        <begin position="17"/>
        <end position="71"/>
    </location>
</feature>
<keyword evidence="2" id="KW-0238">DNA-binding</keyword>
<protein>
    <recommendedName>
        <fullName evidence="4">HTH cro/C1-type domain-containing protein</fullName>
    </recommendedName>
</protein>
<dbReference type="AlphaFoldDB" id="A0A1B1UCB1"/>
<keyword evidence="1" id="KW-0805">Transcription regulation</keyword>
<dbReference type="SUPFAM" id="SSF47413">
    <property type="entry name" value="lambda repressor-like DNA-binding domains"/>
    <property type="match status" value="1"/>
</dbReference>
<accession>A0A1B1UCB1</accession>
<evidence type="ECO:0000256" key="1">
    <source>
        <dbReference type="ARBA" id="ARBA00023015"/>
    </source>
</evidence>
<sequence length="77" mass="8586">MAGRDIQAARRILAQHVRRLRVARQMSQEELAHAAELSQDQISEIENAKHSTTLDNIQRLAFALGVAVAELLDEPRG</sequence>
<evidence type="ECO:0000313" key="6">
    <source>
        <dbReference type="Proteomes" id="UP000092839"/>
    </source>
</evidence>
<dbReference type="InterPro" id="IPR001387">
    <property type="entry name" value="Cro/C1-type_HTH"/>
</dbReference>
<gene>
    <name evidence="5" type="ORF">LMTR13_09780</name>
</gene>
<name>A0A1B1UCB1_9BRAD</name>
<dbReference type="GO" id="GO:0003700">
    <property type="term" value="F:DNA-binding transcription factor activity"/>
    <property type="evidence" value="ECO:0007669"/>
    <property type="project" value="TreeGrafter"/>
</dbReference>